<dbReference type="GO" id="GO:0018104">
    <property type="term" value="P:peptidoglycan-protein cross-linking"/>
    <property type="evidence" value="ECO:0007669"/>
    <property type="project" value="TreeGrafter"/>
</dbReference>
<comment type="pathway">
    <text evidence="1 7">Cell wall biogenesis; peptidoglycan biosynthesis.</text>
</comment>
<accession>A0A841BRU1</accession>
<dbReference type="PANTHER" id="PTHR30582">
    <property type="entry name" value="L,D-TRANSPEPTIDASE"/>
    <property type="match status" value="1"/>
</dbReference>
<dbReference type="Pfam" id="PF17964">
    <property type="entry name" value="Big_10"/>
    <property type="match status" value="1"/>
</dbReference>
<dbReference type="Gene3D" id="2.40.440.10">
    <property type="entry name" value="L,D-transpeptidase catalytic domain-like"/>
    <property type="match status" value="1"/>
</dbReference>
<sequence length="439" mass="46298">MRRHRILAALVCVPLLMVGGCSADGDAPTAAPTWAAPGGSTAPSATPPAPFTLTVSPNDKTTNLPISTEIGTLVTGGSVTSVTLTDAAGKKVSGKSRADGTTWVPSKPLKFNTRYSATVVGTGAGGETETKTTSFTTMKSAGSRAGTGLYMFDDHVYGVAMPVAVEILKDVPVAARASVQKRFFVETDPPQPGAWYWFNGREVQYRPVDYWQPGTKITVRIALDGHPLGNGRYGDRDRSATAFIAKDKIELKVTNSPKQMQVFKNDALIKTLKVSLGKKSTPSSSGHLVIMDKAESTVFDTFAELGPSAGYRTTIKYAQRLTWGGEFIHSAPWSVGDQGVRNVSHGCVNVSPANAAWLYALTRIGDPVTVTGTERVLKPGNGFTVWDLSWADIVKGSPIPLSADLASATSELDTEPSISPSPSATVEPSPAATPSPQAS</sequence>
<feature type="active site" description="Proton donor/acceptor" evidence="7">
    <location>
        <position position="329"/>
    </location>
</feature>
<gene>
    <name evidence="11" type="ORF">F4553_003497</name>
</gene>
<reference evidence="11 12" key="1">
    <citation type="submission" date="2020-08" db="EMBL/GenBank/DDBJ databases">
        <title>Sequencing the genomes of 1000 actinobacteria strains.</title>
        <authorList>
            <person name="Klenk H.-P."/>
        </authorList>
    </citation>
    <scope>NUCLEOTIDE SEQUENCE [LARGE SCALE GENOMIC DNA]</scope>
    <source>
        <strain evidence="11 12">DSM 45362</strain>
    </source>
</reference>
<evidence type="ECO:0000313" key="12">
    <source>
        <dbReference type="Proteomes" id="UP000587527"/>
    </source>
</evidence>
<keyword evidence="12" id="KW-1185">Reference proteome</keyword>
<evidence type="ECO:0000256" key="6">
    <source>
        <dbReference type="ARBA" id="ARBA00023316"/>
    </source>
</evidence>
<dbReference type="InterPro" id="IPR050979">
    <property type="entry name" value="LD-transpeptidase"/>
</dbReference>
<evidence type="ECO:0000256" key="5">
    <source>
        <dbReference type="ARBA" id="ARBA00023315"/>
    </source>
</evidence>
<dbReference type="SUPFAM" id="SSF141523">
    <property type="entry name" value="L,D-transpeptidase catalytic domain-like"/>
    <property type="match status" value="1"/>
</dbReference>
<keyword evidence="11" id="KW-0449">Lipoprotein</keyword>
<organism evidence="11 12">
    <name type="scientific">Allocatelliglobosispora scoriae</name>
    <dbReference type="NCBI Taxonomy" id="643052"/>
    <lineage>
        <taxon>Bacteria</taxon>
        <taxon>Bacillati</taxon>
        <taxon>Actinomycetota</taxon>
        <taxon>Actinomycetes</taxon>
        <taxon>Micromonosporales</taxon>
        <taxon>Micromonosporaceae</taxon>
        <taxon>Allocatelliglobosispora</taxon>
    </lineage>
</organism>
<feature type="chain" id="PRO_5032846629" evidence="9">
    <location>
        <begin position="24"/>
        <end position="439"/>
    </location>
</feature>
<feature type="compositionally biased region" description="Low complexity" evidence="8">
    <location>
        <begin position="428"/>
        <end position="439"/>
    </location>
</feature>
<evidence type="ECO:0000256" key="9">
    <source>
        <dbReference type="SAM" id="SignalP"/>
    </source>
</evidence>
<dbReference type="Gene3D" id="2.60.40.3780">
    <property type="match status" value="1"/>
</dbReference>
<dbReference type="AlphaFoldDB" id="A0A841BRU1"/>
<evidence type="ECO:0000256" key="2">
    <source>
        <dbReference type="ARBA" id="ARBA00022679"/>
    </source>
</evidence>
<dbReference type="InterPro" id="IPR041280">
    <property type="entry name" value="Big_10"/>
</dbReference>
<feature type="signal peptide" evidence="9">
    <location>
        <begin position="1"/>
        <end position="23"/>
    </location>
</feature>
<feature type="region of interest" description="Disordered" evidence="8">
    <location>
        <begin position="406"/>
        <end position="439"/>
    </location>
</feature>
<evidence type="ECO:0000259" key="10">
    <source>
        <dbReference type="PROSITE" id="PS52029"/>
    </source>
</evidence>
<dbReference type="Proteomes" id="UP000587527">
    <property type="component" value="Unassembled WGS sequence"/>
</dbReference>
<evidence type="ECO:0000256" key="4">
    <source>
        <dbReference type="ARBA" id="ARBA00022984"/>
    </source>
</evidence>
<proteinExistence type="predicted"/>
<dbReference type="GO" id="GO:0071972">
    <property type="term" value="F:peptidoglycan L,D-transpeptidase activity"/>
    <property type="evidence" value="ECO:0007669"/>
    <property type="project" value="TreeGrafter"/>
</dbReference>
<evidence type="ECO:0000256" key="3">
    <source>
        <dbReference type="ARBA" id="ARBA00022960"/>
    </source>
</evidence>
<protein>
    <submittedName>
        <fullName evidence="11">Lipoprotein-anchoring transpeptidase ErfK/SrfK</fullName>
    </submittedName>
</protein>
<dbReference type="GO" id="GO:0071555">
    <property type="term" value="P:cell wall organization"/>
    <property type="evidence" value="ECO:0007669"/>
    <property type="project" value="UniProtKB-UniRule"/>
</dbReference>
<dbReference type="GO" id="GO:0008360">
    <property type="term" value="P:regulation of cell shape"/>
    <property type="evidence" value="ECO:0007669"/>
    <property type="project" value="UniProtKB-UniRule"/>
</dbReference>
<dbReference type="GO" id="GO:0005576">
    <property type="term" value="C:extracellular region"/>
    <property type="evidence" value="ECO:0007669"/>
    <property type="project" value="TreeGrafter"/>
</dbReference>
<evidence type="ECO:0000256" key="7">
    <source>
        <dbReference type="PROSITE-ProRule" id="PRU01373"/>
    </source>
</evidence>
<comment type="caution">
    <text evidence="11">The sequence shown here is derived from an EMBL/GenBank/DDBJ whole genome shotgun (WGS) entry which is preliminary data.</text>
</comment>
<dbReference type="PROSITE" id="PS52029">
    <property type="entry name" value="LD_TPASE"/>
    <property type="match status" value="1"/>
</dbReference>
<name>A0A841BRU1_9ACTN</name>
<dbReference type="GO" id="GO:0016746">
    <property type="term" value="F:acyltransferase activity"/>
    <property type="evidence" value="ECO:0007669"/>
    <property type="project" value="UniProtKB-KW"/>
</dbReference>
<dbReference type="PANTHER" id="PTHR30582:SF2">
    <property type="entry name" value="L,D-TRANSPEPTIDASE YCIB-RELATED"/>
    <property type="match status" value="1"/>
</dbReference>
<keyword evidence="6 7" id="KW-0961">Cell wall biogenesis/degradation</keyword>
<dbReference type="CDD" id="cd13432">
    <property type="entry name" value="LDT_IgD_like_2"/>
    <property type="match status" value="1"/>
</dbReference>
<dbReference type="Gene3D" id="2.60.40.3710">
    <property type="match status" value="1"/>
</dbReference>
<dbReference type="PROSITE" id="PS51257">
    <property type="entry name" value="PROKAR_LIPOPROTEIN"/>
    <property type="match status" value="1"/>
</dbReference>
<dbReference type="InterPro" id="IPR038063">
    <property type="entry name" value="Transpep_catalytic_dom"/>
</dbReference>
<dbReference type="InterPro" id="IPR005490">
    <property type="entry name" value="LD_TPept_cat_dom"/>
</dbReference>
<dbReference type="Pfam" id="PF03734">
    <property type="entry name" value="YkuD"/>
    <property type="match status" value="1"/>
</dbReference>
<dbReference type="EMBL" id="JACHMN010000002">
    <property type="protein sequence ID" value="MBB5870118.1"/>
    <property type="molecule type" value="Genomic_DNA"/>
</dbReference>
<evidence type="ECO:0000313" key="11">
    <source>
        <dbReference type="EMBL" id="MBB5870118.1"/>
    </source>
</evidence>
<feature type="active site" description="Nucleophile" evidence="7">
    <location>
        <position position="347"/>
    </location>
</feature>
<evidence type="ECO:0000256" key="1">
    <source>
        <dbReference type="ARBA" id="ARBA00004752"/>
    </source>
</evidence>
<keyword evidence="4 7" id="KW-0573">Peptidoglycan synthesis</keyword>
<keyword evidence="3 7" id="KW-0133">Cell shape</keyword>
<feature type="compositionally biased region" description="Polar residues" evidence="8">
    <location>
        <begin position="407"/>
        <end position="426"/>
    </location>
</feature>
<dbReference type="CDD" id="cd16913">
    <property type="entry name" value="YkuD_like"/>
    <property type="match status" value="1"/>
</dbReference>
<feature type="domain" description="L,D-TPase catalytic" evidence="10">
    <location>
        <begin position="249"/>
        <end position="371"/>
    </location>
</feature>
<keyword evidence="5" id="KW-0012">Acyltransferase</keyword>
<dbReference type="UniPathway" id="UPA00219"/>
<evidence type="ECO:0000256" key="8">
    <source>
        <dbReference type="SAM" id="MobiDB-lite"/>
    </source>
</evidence>
<keyword evidence="2" id="KW-0808">Transferase</keyword>
<keyword evidence="9" id="KW-0732">Signal</keyword>